<dbReference type="Gene3D" id="2.60.40.10">
    <property type="entry name" value="Immunoglobulins"/>
    <property type="match status" value="1"/>
</dbReference>
<comment type="caution">
    <text evidence="3">The sequence shown here is derived from an EMBL/GenBank/DDBJ whole genome shotgun (WGS) entry which is preliminary data.</text>
</comment>
<dbReference type="Proteomes" id="UP001139290">
    <property type="component" value="Unassembled WGS sequence"/>
</dbReference>
<dbReference type="Pfam" id="PF17936">
    <property type="entry name" value="Big_6"/>
    <property type="match status" value="1"/>
</dbReference>
<proteinExistence type="predicted"/>
<dbReference type="RefSeq" id="WP_252839227.1">
    <property type="nucleotide sequence ID" value="NZ_JAJJVQ010000069.1"/>
</dbReference>
<gene>
    <name evidence="3" type="ORF">LOD26_26115</name>
</gene>
<reference evidence="3" key="1">
    <citation type="submission" date="2021-11" db="EMBL/GenBank/DDBJ databases">
        <title>Citrobacter meridianamericanus sp. nov. isolated from soil.</title>
        <authorList>
            <person name="Furlan J.P.R."/>
            <person name="Stehling E.G."/>
        </authorList>
    </citation>
    <scope>NUCLEOTIDE SEQUENCE</scope>
    <source>
        <strain evidence="3">BR102</strain>
    </source>
</reference>
<organism evidence="3 4">
    <name type="scientific">Citrobacter meridianamericanus</name>
    <dbReference type="NCBI Taxonomy" id="2894201"/>
    <lineage>
        <taxon>Bacteria</taxon>
        <taxon>Pseudomonadati</taxon>
        <taxon>Pseudomonadota</taxon>
        <taxon>Gammaproteobacteria</taxon>
        <taxon>Enterobacterales</taxon>
        <taxon>Enterobacteriaceae</taxon>
        <taxon>Citrobacter</taxon>
    </lineage>
</organism>
<evidence type="ECO:0000313" key="4">
    <source>
        <dbReference type="Proteomes" id="UP001139290"/>
    </source>
</evidence>
<name>A0ABT1BFX5_9ENTR</name>
<feature type="region of interest" description="Disordered" evidence="1">
    <location>
        <begin position="85"/>
        <end position="143"/>
    </location>
</feature>
<dbReference type="InterPro" id="IPR041498">
    <property type="entry name" value="Big_6"/>
</dbReference>
<evidence type="ECO:0000259" key="2">
    <source>
        <dbReference type="Pfam" id="PF17936"/>
    </source>
</evidence>
<dbReference type="EMBL" id="JAJJVQ010000069">
    <property type="protein sequence ID" value="MCO5784722.1"/>
    <property type="molecule type" value="Genomic_DNA"/>
</dbReference>
<feature type="non-terminal residue" evidence="3">
    <location>
        <position position="143"/>
    </location>
</feature>
<sequence length="143" mass="13881">PPQTNGETIEAIATDPAGNLSPPETALAPDITAPQPPTNLLVNGTGDQVTGKAEPNSTVNILDPDGNIIGTVTADTNGDFTATLVPPQTNGETLTANATDTAGNKGDDASVNAPDTTAPDAPTGVTVAGNGGAVSGHAEAGST</sequence>
<feature type="non-terminal residue" evidence="3">
    <location>
        <position position="1"/>
    </location>
</feature>
<accession>A0ABT1BFX5</accession>
<evidence type="ECO:0000313" key="3">
    <source>
        <dbReference type="EMBL" id="MCO5784722.1"/>
    </source>
</evidence>
<feature type="region of interest" description="Disordered" evidence="1">
    <location>
        <begin position="1"/>
        <end position="35"/>
    </location>
</feature>
<evidence type="ECO:0000256" key="1">
    <source>
        <dbReference type="SAM" id="MobiDB-lite"/>
    </source>
</evidence>
<feature type="domain" description="Bacterial Ig" evidence="2">
    <location>
        <begin position="33"/>
        <end position="115"/>
    </location>
</feature>
<feature type="compositionally biased region" description="Polar residues" evidence="1">
    <location>
        <begin position="85"/>
        <end position="102"/>
    </location>
</feature>
<protein>
    <submittedName>
        <fullName evidence="3">Ig-like domain-containing protein</fullName>
    </submittedName>
</protein>
<keyword evidence="4" id="KW-1185">Reference proteome</keyword>
<dbReference type="InterPro" id="IPR013783">
    <property type="entry name" value="Ig-like_fold"/>
</dbReference>